<feature type="domain" description="PAS" evidence="10">
    <location>
        <begin position="463"/>
        <end position="540"/>
    </location>
</feature>
<keyword evidence="4" id="KW-0808">Transferase</keyword>
<dbReference type="PANTHER" id="PTHR43304">
    <property type="entry name" value="PHYTOCHROME-LIKE PROTEIN CPH1"/>
    <property type="match status" value="1"/>
</dbReference>
<dbReference type="InterPro" id="IPR001789">
    <property type="entry name" value="Sig_transdc_resp-reg_receiver"/>
</dbReference>
<dbReference type="SMART" id="SM00448">
    <property type="entry name" value="REC"/>
    <property type="match status" value="1"/>
</dbReference>
<dbReference type="PROSITE" id="PS50109">
    <property type="entry name" value="HIS_KIN"/>
    <property type="match status" value="1"/>
</dbReference>
<dbReference type="CDD" id="cd00156">
    <property type="entry name" value="REC"/>
    <property type="match status" value="1"/>
</dbReference>
<dbReference type="PANTHER" id="PTHR43304:SF1">
    <property type="entry name" value="PAC DOMAIN-CONTAINING PROTEIN"/>
    <property type="match status" value="1"/>
</dbReference>
<feature type="modified residue" description="4-aspartylphosphate" evidence="6">
    <location>
        <position position="59"/>
    </location>
</feature>
<dbReference type="PROSITE" id="PS50112">
    <property type="entry name" value="PAS"/>
    <property type="match status" value="6"/>
</dbReference>
<feature type="coiled-coil region" evidence="7">
    <location>
        <begin position="257"/>
        <end position="298"/>
    </location>
</feature>
<feature type="domain" description="PAC" evidence="11">
    <location>
        <begin position="375"/>
        <end position="427"/>
    </location>
</feature>
<dbReference type="InterPro" id="IPR005467">
    <property type="entry name" value="His_kinase_dom"/>
</dbReference>
<feature type="domain" description="PAS" evidence="10">
    <location>
        <begin position="1205"/>
        <end position="1275"/>
    </location>
</feature>
<dbReference type="Pfam" id="PF02518">
    <property type="entry name" value="HATPase_c"/>
    <property type="match status" value="1"/>
</dbReference>
<organism evidence="12 13">
    <name type="scientific">Methanoplanus endosymbiosus</name>
    <dbReference type="NCBI Taxonomy" id="33865"/>
    <lineage>
        <taxon>Archaea</taxon>
        <taxon>Methanobacteriati</taxon>
        <taxon>Methanobacteriota</taxon>
        <taxon>Stenosarchaea group</taxon>
        <taxon>Methanomicrobia</taxon>
        <taxon>Methanomicrobiales</taxon>
        <taxon>Methanomicrobiaceae</taxon>
        <taxon>Methanoplanus</taxon>
    </lineage>
</organism>
<feature type="domain" description="PAC" evidence="11">
    <location>
        <begin position="214"/>
        <end position="266"/>
    </location>
</feature>
<evidence type="ECO:0000256" key="6">
    <source>
        <dbReference type="PROSITE-ProRule" id="PRU00169"/>
    </source>
</evidence>
<evidence type="ECO:0000259" key="10">
    <source>
        <dbReference type="PROSITE" id="PS50112"/>
    </source>
</evidence>
<dbReference type="SUPFAM" id="SSF55785">
    <property type="entry name" value="PYP-like sensor domain (PAS domain)"/>
    <property type="match status" value="8"/>
</dbReference>
<proteinExistence type="predicted"/>
<dbReference type="GO" id="GO:0006355">
    <property type="term" value="P:regulation of DNA-templated transcription"/>
    <property type="evidence" value="ECO:0007669"/>
    <property type="project" value="InterPro"/>
</dbReference>
<dbReference type="SMART" id="SM00387">
    <property type="entry name" value="HATPase_c"/>
    <property type="match status" value="1"/>
</dbReference>
<evidence type="ECO:0000259" key="8">
    <source>
        <dbReference type="PROSITE" id="PS50109"/>
    </source>
</evidence>
<dbReference type="InterPro" id="IPR003594">
    <property type="entry name" value="HATPase_dom"/>
</dbReference>
<dbReference type="Pfam" id="PF08448">
    <property type="entry name" value="PAS_4"/>
    <property type="match status" value="3"/>
</dbReference>
<feature type="coiled-coil region" evidence="7">
    <location>
        <begin position="591"/>
        <end position="628"/>
    </location>
</feature>
<evidence type="ECO:0000259" key="11">
    <source>
        <dbReference type="PROSITE" id="PS50113"/>
    </source>
</evidence>
<feature type="domain" description="Response regulatory" evidence="9">
    <location>
        <begin position="9"/>
        <end position="124"/>
    </location>
</feature>
<dbReference type="InterPro" id="IPR001610">
    <property type="entry name" value="PAC"/>
</dbReference>
<dbReference type="Pfam" id="PF13426">
    <property type="entry name" value="PAS_9"/>
    <property type="match status" value="1"/>
</dbReference>
<dbReference type="InterPro" id="IPR013656">
    <property type="entry name" value="PAS_4"/>
</dbReference>
<keyword evidence="5" id="KW-0418">Kinase</keyword>
<evidence type="ECO:0000256" key="5">
    <source>
        <dbReference type="ARBA" id="ARBA00022777"/>
    </source>
</evidence>
<dbReference type="InterPro" id="IPR052162">
    <property type="entry name" value="Sensor_kinase/Photoreceptor"/>
</dbReference>
<comment type="catalytic activity">
    <reaction evidence="1">
        <text>ATP + protein L-histidine = ADP + protein N-phospho-L-histidine.</text>
        <dbReference type="EC" id="2.7.13.3"/>
    </reaction>
</comment>
<evidence type="ECO:0000256" key="2">
    <source>
        <dbReference type="ARBA" id="ARBA00012438"/>
    </source>
</evidence>
<evidence type="ECO:0000313" key="13">
    <source>
        <dbReference type="Proteomes" id="UP001060368"/>
    </source>
</evidence>
<feature type="coiled-coil region" evidence="7">
    <location>
        <begin position="921"/>
        <end position="958"/>
    </location>
</feature>
<evidence type="ECO:0000259" key="9">
    <source>
        <dbReference type="PROSITE" id="PS50110"/>
    </source>
</evidence>
<dbReference type="Gene3D" id="3.30.450.20">
    <property type="entry name" value="PAS domain"/>
    <property type="match status" value="8"/>
</dbReference>
<dbReference type="InterPro" id="IPR000014">
    <property type="entry name" value="PAS"/>
</dbReference>
<keyword evidence="13" id="KW-1185">Reference proteome</keyword>
<accession>A0A9E7PMH4</accession>
<feature type="domain" description="PAS" evidence="10">
    <location>
        <begin position="962"/>
        <end position="1032"/>
    </location>
</feature>
<keyword evidence="3 6" id="KW-0597">Phosphoprotein</keyword>
<feature type="coiled-coil region" evidence="7">
    <location>
        <begin position="425"/>
        <end position="466"/>
    </location>
</feature>
<dbReference type="GO" id="GO:0004673">
    <property type="term" value="F:protein histidine kinase activity"/>
    <property type="evidence" value="ECO:0007669"/>
    <property type="project" value="UniProtKB-EC"/>
</dbReference>
<feature type="domain" description="PAS" evidence="10">
    <location>
        <begin position="793"/>
        <end position="869"/>
    </location>
</feature>
<dbReference type="GO" id="GO:0000160">
    <property type="term" value="P:phosphorelay signal transduction system"/>
    <property type="evidence" value="ECO:0007669"/>
    <property type="project" value="InterPro"/>
</dbReference>
<dbReference type="RefSeq" id="WP_257742737.1">
    <property type="nucleotide sequence ID" value="NZ_CP096115.1"/>
</dbReference>
<dbReference type="Pfam" id="PF00989">
    <property type="entry name" value="PAS"/>
    <property type="match status" value="4"/>
</dbReference>
<feature type="domain" description="Histidine kinase" evidence="8">
    <location>
        <begin position="1341"/>
        <end position="1536"/>
    </location>
</feature>
<evidence type="ECO:0000256" key="3">
    <source>
        <dbReference type="ARBA" id="ARBA00022553"/>
    </source>
</evidence>
<dbReference type="GeneID" id="74306074"/>
<dbReference type="InterPro" id="IPR035965">
    <property type="entry name" value="PAS-like_dom_sf"/>
</dbReference>
<evidence type="ECO:0000313" key="12">
    <source>
        <dbReference type="EMBL" id="UUX92590.1"/>
    </source>
</evidence>
<sequence length="1545" mass="174638">MKGEDSTISILYVDDEPMLLDVGKLYIEKSGNFNVTTAEDAKEGLNLLNDQNFDCIISDFQMPGMDGIEFLKQFRQSDSITPFIIFTGRGREEVVINAINNGADFYVQKGGDPKSQFTDLLHKVKRSVSARSYEKELAKSERKYRDLVEYSPNFIYSYDSQNRFRTANRSLCEFLGMSEGDIISKRYEELGFPKDTYEYLYKLHDKVYRTKDAVRAESSITMPDGKTYHYNVVFVPVFDEMGSVVGIRGNSADITDKVNAERELTEKNNTLLKLNEDLAAAEEEMRQQMDEISRGQHTLMETNQYMENLFNNSASLVIVWDSDLKITKANEAVTNLTGISEGEVTGLSLEEIITPEKQSELKEKLSGLTSGEYIKGFNVRVKSASGEIRTIQLDVAEIFDYSGKKIATVAQGQDITDILDYQELLLKKNGELNLAYEEIAAAEEELRQQMDEIVSAQKIIRKSEQRMSDFINLLPDQTFAIDKKGEVFVWNAAMSEAYSKSAEEMTGKSGYEYSRFIYGYDHPTLADIILNYDEDAIKQNYRSCTYENGKLEGYATFKDVNGEEKTLWGIAALLYNEDGEVEGAIETFRDITVIEKNRNELELRNEDLAAAEEEIRQQMGEIAKSEHALAETNQYMDNLFNNSASLVIIFGADFRITKANGAVVNLTGIEESELKKLCFDDLISPEKKRELFLKMDETERGKHITGFEIPLKSPSGEMRTISWDFAQIFDNSGRHISTSAQGQDITNVLEYQERLLNKNEELNLANEEIAASEEELRQQMDEIAIAQRIILKSERRMSALVNLLPDPTFAIDKDGDIILWNASMATIYEHSAEEMLGKNNRSLSEFVYGYDRPTLADIILNYDEALVKKYYKTYSYNGGKLEVYVTFKDVNGEEKTLWCIASLLYNQDGGVEGAVETFRDITAIEKNTAELEGRNEDLAAAEEEIRQQMDEIVTAHELLLTSENLYRAIFENTGTATMIIGENNEISLVNSEFEKLSGYTAAELNSKEWMDFVHPADQAKVFERYAKRRESGDSDLPKHYEFKFVDRKGDIHNICLTAGYSDKTKQIVVSLNDISAINRVNRALCESEEKFRLIFENSPLGKFHFSADGKITAYNDIFADIISIPAGSMEDVDVSVIANRCINSAIDEIINGNAERSDQECVIKAGDKKTYVRVIIAPLKGSKGRIKGGIGIIEDITEKRKAEEEQRRFKVIFDKANYGSVIADLNGNIVYNNKYFADVHGYSPEELTGNNLKNLHHDGGDLSLPEFMGTIIEEGEFGAEELWHRNRAEERFPMLVNGILLRDDDDIPEYIAATAIDISDRKRQEESLSVVNKKLKILSGITRHDILNQISALSSYIELTKETGDGLPLPEYLGRMESAASTVRQQIEFTREYEELGVNEPLWIDVSEMTEKPCSLNTSGIEIINECSGLMIYADQMLEKVFYNLLDNTIRYGVGADKIRVHYKPADGGVVILWEDNGHGIAEGKKERIFDRKFGDNTGYGLFLSREILSITGITIKETGEPGRGARFEISVPSGNFRIEQITGM</sequence>
<feature type="domain" description="PAS" evidence="10">
    <location>
        <begin position="302"/>
        <end position="372"/>
    </location>
</feature>
<reference evidence="12" key="1">
    <citation type="submission" date="2022-04" db="EMBL/GenBank/DDBJ databases">
        <title>Complete genome of Methanoplanus endosymbiosus DSM 3599.</title>
        <authorList>
            <person name="Chen S.-C."/>
            <person name="You Y.-T."/>
            <person name="Zhou Y.-Z."/>
            <person name="Lai M.-C."/>
        </authorList>
    </citation>
    <scope>NUCLEOTIDE SEQUENCE</scope>
    <source>
        <strain evidence="12">DSM 3599</strain>
    </source>
</reference>
<dbReference type="InterPro" id="IPR011006">
    <property type="entry name" value="CheY-like_superfamily"/>
</dbReference>
<dbReference type="KEGG" id="mend:L6E24_00235"/>
<evidence type="ECO:0000256" key="1">
    <source>
        <dbReference type="ARBA" id="ARBA00000085"/>
    </source>
</evidence>
<dbReference type="InterPro" id="IPR013767">
    <property type="entry name" value="PAS_fold"/>
</dbReference>
<gene>
    <name evidence="12" type="ORF">L6E24_00235</name>
</gene>
<dbReference type="InterPro" id="IPR000700">
    <property type="entry name" value="PAS-assoc_C"/>
</dbReference>
<feature type="domain" description="PAS" evidence="10">
    <location>
        <begin position="140"/>
        <end position="210"/>
    </location>
</feature>
<dbReference type="InterPro" id="IPR036890">
    <property type="entry name" value="HATPase_C_sf"/>
</dbReference>
<dbReference type="Gene3D" id="3.40.50.2300">
    <property type="match status" value="1"/>
</dbReference>
<dbReference type="PROSITE" id="PS50113">
    <property type="entry name" value="PAC"/>
    <property type="match status" value="3"/>
</dbReference>
<dbReference type="SMART" id="SM00086">
    <property type="entry name" value="PAC"/>
    <property type="match status" value="7"/>
</dbReference>
<dbReference type="EMBL" id="CP096115">
    <property type="protein sequence ID" value="UUX92590.1"/>
    <property type="molecule type" value="Genomic_DNA"/>
</dbReference>
<dbReference type="Gene3D" id="3.30.565.10">
    <property type="entry name" value="Histidine kinase-like ATPase, C-terminal domain"/>
    <property type="match status" value="1"/>
</dbReference>
<dbReference type="SUPFAM" id="SSF55874">
    <property type="entry name" value="ATPase domain of HSP90 chaperone/DNA topoisomerase II/histidine kinase"/>
    <property type="match status" value="1"/>
</dbReference>
<dbReference type="Proteomes" id="UP001060368">
    <property type="component" value="Chromosome"/>
</dbReference>
<dbReference type="SUPFAM" id="SSF52172">
    <property type="entry name" value="CheY-like"/>
    <property type="match status" value="1"/>
</dbReference>
<dbReference type="PROSITE" id="PS50110">
    <property type="entry name" value="RESPONSE_REGULATORY"/>
    <property type="match status" value="1"/>
</dbReference>
<protein>
    <recommendedName>
        <fullName evidence="2">histidine kinase</fullName>
        <ecNumber evidence="2">2.7.13.3</ecNumber>
    </recommendedName>
</protein>
<dbReference type="Pfam" id="PF00072">
    <property type="entry name" value="Response_reg"/>
    <property type="match status" value="1"/>
</dbReference>
<dbReference type="EC" id="2.7.13.3" evidence="2"/>
<feature type="domain" description="PAC" evidence="11">
    <location>
        <begin position="1156"/>
        <end position="1208"/>
    </location>
</feature>
<keyword evidence="7" id="KW-0175">Coiled coil</keyword>
<evidence type="ECO:0000256" key="4">
    <source>
        <dbReference type="ARBA" id="ARBA00022679"/>
    </source>
</evidence>
<dbReference type="NCBIfam" id="TIGR00229">
    <property type="entry name" value="sensory_box"/>
    <property type="match status" value="7"/>
</dbReference>
<dbReference type="CDD" id="cd00130">
    <property type="entry name" value="PAS"/>
    <property type="match status" value="7"/>
</dbReference>
<evidence type="ECO:0000256" key="7">
    <source>
        <dbReference type="SAM" id="Coils"/>
    </source>
</evidence>
<name>A0A9E7PMH4_9EURY</name>
<feature type="coiled-coil region" evidence="7">
    <location>
        <begin position="748"/>
        <end position="789"/>
    </location>
</feature>
<dbReference type="SMART" id="SM00091">
    <property type="entry name" value="PAS"/>
    <property type="match status" value="8"/>
</dbReference>